<evidence type="ECO:0000313" key="2">
    <source>
        <dbReference type="Proteomes" id="UP000018888"/>
    </source>
</evidence>
<proteinExistence type="predicted"/>
<name>A0A2P4NZC1_RHIID</name>
<protein>
    <submittedName>
        <fullName evidence="1">Uncharacterized protein</fullName>
    </submittedName>
</protein>
<dbReference type="EMBL" id="AUPC02000527">
    <property type="protein sequence ID" value="POG58489.1"/>
    <property type="molecule type" value="Genomic_DNA"/>
</dbReference>
<dbReference type="VEuPathDB" id="FungiDB:RhiirFUN_008187"/>
<dbReference type="Proteomes" id="UP000018888">
    <property type="component" value="Unassembled WGS sequence"/>
</dbReference>
<accession>A0A2P4NZC1</accession>
<gene>
    <name evidence="1" type="ORF">GLOIN_2v1790332</name>
</gene>
<reference evidence="1 2" key="2">
    <citation type="journal article" date="2018" name="New Phytol.">
        <title>High intraspecific genome diversity in the model arbuscular mycorrhizal symbiont Rhizophagus irregularis.</title>
        <authorList>
            <person name="Chen E.C.H."/>
            <person name="Morin E."/>
            <person name="Beaudet D."/>
            <person name="Noel J."/>
            <person name="Yildirir G."/>
            <person name="Ndikumana S."/>
            <person name="Charron P."/>
            <person name="St-Onge C."/>
            <person name="Giorgi J."/>
            <person name="Kruger M."/>
            <person name="Marton T."/>
            <person name="Ropars J."/>
            <person name="Grigoriev I.V."/>
            <person name="Hainaut M."/>
            <person name="Henrissat B."/>
            <person name="Roux C."/>
            <person name="Martin F."/>
            <person name="Corradi N."/>
        </authorList>
    </citation>
    <scope>NUCLEOTIDE SEQUENCE [LARGE SCALE GENOMIC DNA]</scope>
    <source>
        <strain evidence="1 2">DAOM 197198</strain>
    </source>
</reference>
<comment type="caution">
    <text evidence="1">The sequence shown here is derived from an EMBL/GenBank/DDBJ whole genome shotgun (WGS) entry which is preliminary data.</text>
</comment>
<evidence type="ECO:0000313" key="1">
    <source>
        <dbReference type="EMBL" id="POG58489.1"/>
    </source>
</evidence>
<reference evidence="1 2" key="1">
    <citation type="journal article" date="2013" name="Proc. Natl. Acad. Sci. U.S.A.">
        <title>Genome of an arbuscular mycorrhizal fungus provides insight into the oldest plant symbiosis.</title>
        <authorList>
            <person name="Tisserant E."/>
            <person name="Malbreil M."/>
            <person name="Kuo A."/>
            <person name="Kohler A."/>
            <person name="Symeonidi A."/>
            <person name="Balestrini R."/>
            <person name="Charron P."/>
            <person name="Duensing N."/>
            <person name="Frei Dit Frey N."/>
            <person name="Gianinazzi-Pearson V."/>
            <person name="Gilbert L.B."/>
            <person name="Handa Y."/>
            <person name="Herr J.R."/>
            <person name="Hijri M."/>
            <person name="Koul R."/>
            <person name="Kawaguchi M."/>
            <person name="Krajinski F."/>
            <person name="Lammers P.J."/>
            <person name="Masclaux F.G."/>
            <person name="Murat C."/>
            <person name="Morin E."/>
            <person name="Ndikumana S."/>
            <person name="Pagni M."/>
            <person name="Petitpierre D."/>
            <person name="Requena N."/>
            <person name="Rosikiewicz P."/>
            <person name="Riley R."/>
            <person name="Saito K."/>
            <person name="San Clemente H."/>
            <person name="Shapiro H."/>
            <person name="van Tuinen D."/>
            <person name="Becard G."/>
            <person name="Bonfante P."/>
            <person name="Paszkowski U."/>
            <person name="Shachar-Hill Y.Y."/>
            <person name="Tuskan G.A."/>
            <person name="Young P.W."/>
            <person name="Sanders I.R."/>
            <person name="Henrissat B."/>
            <person name="Rensing S.A."/>
            <person name="Grigoriev I.V."/>
            <person name="Corradi N."/>
            <person name="Roux C."/>
            <person name="Martin F."/>
        </authorList>
    </citation>
    <scope>NUCLEOTIDE SEQUENCE [LARGE SCALE GENOMIC DNA]</scope>
    <source>
        <strain evidence="1 2">DAOM 197198</strain>
    </source>
</reference>
<organism evidence="1 2">
    <name type="scientific">Rhizophagus irregularis (strain DAOM 181602 / DAOM 197198 / MUCL 43194)</name>
    <name type="common">Arbuscular mycorrhizal fungus</name>
    <name type="synonym">Glomus intraradices</name>
    <dbReference type="NCBI Taxonomy" id="747089"/>
    <lineage>
        <taxon>Eukaryota</taxon>
        <taxon>Fungi</taxon>
        <taxon>Fungi incertae sedis</taxon>
        <taxon>Mucoromycota</taxon>
        <taxon>Glomeromycotina</taxon>
        <taxon>Glomeromycetes</taxon>
        <taxon>Glomerales</taxon>
        <taxon>Glomeraceae</taxon>
        <taxon>Rhizophagus</taxon>
    </lineage>
</organism>
<dbReference type="AlphaFoldDB" id="A0A2P4NZC1"/>
<sequence length="111" mass="12044">MLYDKLERDININLNGIGDSIGNTAQDVGDSLNNAAKYTGNAIQNVTNTAIGGIDKLAQEAITAVLSAFDNFVLKVPTNAYSSHFQFIKFGDLRNVVTFQSNKTALLDFNN</sequence>
<dbReference type="SMR" id="A0A2P4NZC1"/>
<keyword evidence="2" id="KW-1185">Reference proteome</keyword>